<evidence type="ECO:0000313" key="3">
    <source>
        <dbReference type="Proteomes" id="UP000813018"/>
    </source>
</evidence>
<comment type="caution">
    <text evidence="2">The sequence shown here is derived from an EMBL/GenBank/DDBJ whole genome shotgun (WGS) entry which is preliminary data.</text>
</comment>
<sequence length="77" mass="8061">MAFLLPFCSGRAKILSSFPFPKAARSAEGFLAGAGLLAVAFVLTFTEGFVADFFVFGAALATSSTVAVVFFFMVYSG</sequence>
<keyword evidence="1" id="KW-1133">Transmembrane helix</keyword>
<dbReference type="EMBL" id="JAHYXK010000004">
    <property type="protein sequence ID" value="MBW7466832.1"/>
    <property type="molecule type" value="Genomic_DNA"/>
</dbReference>
<name>A0ABS7CSM3_9BACT</name>
<protein>
    <submittedName>
        <fullName evidence="2">Uncharacterized protein</fullName>
    </submittedName>
</protein>
<reference evidence="2 3" key="1">
    <citation type="journal article" date="2016" name="Int. J. Syst. Evol. Microbiol.">
        <title>Pontibacter aydingkolensis sp. nov., isolated from soil of a salt lake.</title>
        <authorList>
            <person name="Osman G."/>
            <person name="Zhang T."/>
            <person name="Lou K."/>
            <person name="Gao Y."/>
            <person name="Chang W."/>
            <person name="Lin Q."/>
            <person name="Yang H.M."/>
            <person name="Huo X.D."/>
            <person name="Wang N."/>
        </authorList>
    </citation>
    <scope>NUCLEOTIDE SEQUENCE [LARGE SCALE GENOMIC DNA]</scope>
    <source>
        <strain evidence="2 3">KACC 19255</strain>
    </source>
</reference>
<proteinExistence type="predicted"/>
<dbReference type="RefSeq" id="WP_219876708.1">
    <property type="nucleotide sequence ID" value="NZ_JAHYXK010000004.1"/>
</dbReference>
<accession>A0ABS7CSM3</accession>
<keyword evidence="3" id="KW-1185">Reference proteome</keyword>
<evidence type="ECO:0000256" key="1">
    <source>
        <dbReference type="SAM" id="Phobius"/>
    </source>
</evidence>
<gene>
    <name evidence="2" type="ORF">K0O23_07115</name>
</gene>
<evidence type="ECO:0000313" key="2">
    <source>
        <dbReference type="EMBL" id="MBW7466832.1"/>
    </source>
</evidence>
<feature type="transmembrane region" description="Helical" evidence="1">
    <location>
        <begin position="53"/>
        <end position="75"/>
    </location>
</feature>
<dbReference type="Proteomes" id="UP000813018">
    <property type="component" value="Unassembled WGS sequence"/>
</dbReference>
<keyword evidence="1" id="KW-0812">Transmembrane</keyword>
<feature type="transmembrane region" description="Helical" evidence="1">
    <location>
        <begin position="27"/>
        <end position="46"/>
    </location>
</feature>
<organism evidence="2 3">
    <name type="scientific">Pontibacter aydingkolensis</name>
    <dbReference type="NCBI Taxonomy" id="1911536"/>
    <lineage>
        <taxon>Bacteria</taxon>
        <taxon>Pseudomonadati</taxon>
        <taxon>Bacteroidota</taxon>
        <taxon>Cytophagia</taxon>
        <taxon>Cytophagales</taxon>
        <taxon>Hymenobacteraceae</taxon>
        <taxon>Pontibacter</taxon>
    </lineage>
</organism>
<keyword evidence="1" id="KW-0472">Membrane</keyword>